<dbReference type="Proteomes" id="UP000067626">
    <property type="component" value="Chromosome"/>
</dbReference>
<accession>A0A0K1EJG1</accession>
<dbReference type="STRING" id="52.CMC5_051560"/>
<evidence type="ECO:0000313" key="6">
    <source>
        <dbReference type="Proteomes" id="UP000067626"/>
    </source>
</evidence>
<proteinExistence type="predicted"/>
<evidence type="ECO:0000256" key="1">
    <source>
        <dbReference type="ARBA" id="ARBA00022729"/>
    </source>
</evidence>
<dbReference type="InterPro" id="IPR051829">
    <property type="entry name" value="Multiheme_Cytochr_ET"/>
</dbReference>
<dbReference type="KEGG" id="ccro:CMC5_051560"/>
<dbReference type="Pfam" id="PF13435">
    <property type="entry name" value="Cytochrome_C554"/>
    <property type="match status" value="1"/>
</dbReference>
<evidence type="ECO:0000256" key="3">
    <source>
        <dbReference type="SAM" id="SignalP"/>
    </source>
</evidence>
<dbReference type="InterPro" id="IPR023155">
    <property type="entry name" value="Cyt_c-552/4"/>
</dbReference>
<feature type="chain" id="PRO_5005459582" description="Cytochrome c-552/4 domain-containing protein" evidence="3">
    <location>
        <begin position="27"/>
        <end position="409"/>
    </location>
</feature>
<dbReference type="Gene3D" id="1.10.1130.10">
    <property type="entry name" value="Flavocytochrome C3, Chain A"/>
    <property type="match status" value="1"/>
</dbReference>
<feature type="signal peptide" evidence="3">
    <location>
        <begin position="1"/>
        <end position="26"/>
    </location>
</feature>
<dbReference type="PANTHER" id="PTHR35038:SF8">
    <property type="entry name" value="C-TYPE POLYHEME CYTOCHROME OMCC"/>
    <property type="match status" value="1"/>
</dbReference>
<keyword evidence="1 3" id="KW-0732">Signal</keyword>
<dbReference type="AlphaFoldDB" id="A0A0K1EJG1"/>
<reference evidence="5 6" key="1">
    <citation type="submission" date="2015-07" db="EMBL/GenBank/DDBJ databases">
        <title>Genome analysis of myxobacterium Chondromyces crocatus Cm c5 reveals a high potential for natural compound synthesis and the genetic basis for the loss of fruiting body formation.</title>
        <authorList>
            <person name="Zaburannyi N."/>
            <person name="Bunk B."/>
            <person name="Maier J."/>
            <person name="Overmann J."/>
            <person name="Mueller R."/>
        </authorList>
    </citation>
    <scope>NUCLEOTIDE SEQUENCE [LARGE SCALE GENOMIC DNA]</scope>
    <source>
        <strain evidence="5 6">Cm c5</strain>
    </source>
</reference>
<evidence type="ECO:0000313" key="5">
    <source>
        <dbReference type="EMBL" id="AKT40999.1"/>
    </source>
</evidence>
<feature type="domain" description="Cytochrome c-552/4" evidence="4">
    <location>
        <begin position="95"/>
        <end position="161"/>
    </location>
</feature>
<dbReference type="InterPro" id="IPR036280">
    <property type="entry name" value="Multihaem_cyt_sf"/>
</dbReference>
<dbReference type="PROSITE" id="PS51257">
    <property type="entry name" value="PROKAR_LIPOPROTEIN"/>
    <property type="match status" value="1"/>
</dbReference>
<sequence>MRSLGSLGLILVLVGGGALGSACAGAHEGVDGAGAAPWGRGAHEGHGALVEGERVTAGQRRSGAASSEVSGAVGTRMPTPARARGAVAVAVNQGCEGCHEGEARAWRASLHHRANTEPAYQRAFALEPLPFCRGCHAPEGVPTEEAPEAVGKLGVGCVTCHVTGDAPGMLARGARLAELPVLAAPWRGASAPPAAPHGVVRDARFGGAEACAGCHEFAFPTAPGRRLSELMQSTISEHRASASAGQSCAGCHMPEGPDGRRRHAFVGSRDEGFVRSAVQVSARRVSATGVEVTLSPANSGHAFPTGDLFRRLSVSAEALGPDEMVLGGAERFLARHFELRAGQSGRRLVSDDRVHGTPVVVALDVGDAGVGREIGWQVTYQRVAHPNGVEARAASVEGEVRVASGRLAP</sequence>
<evidence type="ECO:0000259" key="4">
    <source>
        <dbReference type="Pfam" id="PF13435"/>
    </source>
</evidence>
<dbReference type="SUPFAM" id="SSF48695">
    <property type="entry name" value="Multiheme cytochromes"/>
    <property type="match status" value="1"/>
</dbReference>
<feature type="region of interest" description="Disordered" evidence="2">
    <location>
        <begin position="54"/>
        <end position="78"/>
    </location>
</feature>
<dbReference type="EMBL" id="CP012159">
    <property type="protein sequence ID" value="AKT40999.1"/>
    <property type="molecule type" value="Genomic_DNA"/>
</dbReference>
<evidence type="ECO:0000256" key="2">
    <source>
        <dbReference type="SAM" id="MobiDB-lite"/>
    </source>
</evidence>
<dbReference type="PANTHER" id="PTHR35038">
    <property type="entry name" value="DISSIMILATORY SULFITE REDUCTASE SIRA"/>
    <property type="match status" value="1"/>
</dbReference>
<feature type="compositionally biased region" description="Low complexity" evidence="2">
    <location>
        <begin position="62"/>
        <end position="74"/>
    </location>
</feature>
<organism evidence="5 6">
    <name type="scientific">Chondromyces crocatus</name>
    <dbReference type="NCBI Taxonomy" id="52"/>
    <lineage>
        <taxon>Bacteria</taxon>
        <taxon>Pseudomonadati</taxon>
        <taxon>Myxococcota</taxon>
        <taxon>Polyangia</taxon>
        <taxon>Polyangiales</taxon>
        <taxon>Polyangiaceae</taxon>
        <taxon>Chondromyces</taxon>
    </lineage>
</organism>
<name>A0A0K1EJG1_CHOCO</name>
<protein>
    <recommendedName>
        <fullName evidence="4">Cytochrome c-552/4 domain-containing protein</fullName>
    </recommendedName>
</protein>
<dbReference type="GO" id="GO:0016491">
    <property type="term" value="F:oxidoreductase activity"/>
    <property type="evidence" value="ECO:0007669"/>
    <property type="project" value="TreeGrafter"/>
</dbReference>
<keyword evidence="6" id="KW-1185">Reference proteome</keyword>
<gene>
    <name evidence="5" type="ORF">CMC5_051560</name>
</gene>